<evidence type="ECO:0000313" key="2">
    <source>
        <dbReference type="Proteomes" id="UP001189624"/>
    </source>
</evidence>
<dbReference type="Proteomes" id="UP001189624">
    <property type="component" value="Chromosome 3"/>
</dbReference>
<reference evidence="1" key="1">
    <citation type="submission" date="2023-10" db="EMBL/GenBank/DDBJ databases">
        <authorList>
            <person name="Domelevo Entfellner J.-B."/>
        </authorList>
    </citation>
    <scope>NUCLEOTIDE SEQUENCE</scope>
</reference>
<protein>
    <submittedName>
        <fullName evidence="1">Uncharacterized protein</fullName>
    </submittedName>
</protein>
<proteinExistence type="predicted"/>
<sequence>MLHGLGPVHISAHTVVMDGSRVAQSLDSLWFYTNVFACSDDPVVPLIDQFATSIHAQESPERDLQKPFTPFRVNLQDEPRNGETLTPECHIFGGLSSAPSRERKKRERRERRKWNKLGSNVVDGRVDWWFDKLEEESCKHQAVLDIQQQQTKMPPFDDAEAMKEHLKSWAYAVVASALSDESTLVVFVGVRQKRNLFRSVGFHTADDTTTRVNDFGPNFELHNINSECGGGSNPTTNATYSETFFT</sequence>
<accession>A0AA86S1V7</accession>
<dbReference type="Gramene" id="rna-AYBTSS11_LOCUS8715">
    <property type="protein sequence ID" value="CAJ1938681.1"/>
    <property type="gene ID" value="gene-AYBTSS11_LOCUS8715"/>
</dbReference>
<evidence type="ECO:0000313" key="1">
    <source>
        <dbReference type="EMBL" id="CAJ1938681.1"/>
    </source>
</evidence>
<organism evidence="1 2">
    <name type="scientific">Sphenostylis stenocarpa</name>
    <dbReference type="NCBI Taxonomy" id="92480"/>
    <lineage>
        <taxon>Eukaryota</taxon>
        <taxon>Viridiplantae</taxon>
        <taxon>Streptophyta</taxon>
        <taxon>Embryophyta</taxon>
        <taxon>Tracheophyta</taxon>
        <taxon>Spermatophyta</taxon>
        <taxon>Magnoliopsida</taxon>
        <taxon>eudicotyledons</taxon>
        <taxon>Gunneridae</taxon>
        <taxon>Pentapetalae</taxon>
        <taxon>rosids</taxon>
        <taxon>fabids</taxon>
        <taxon>Fabales</taxon>
        <taxon>Fabaceae</taxon>
        <taxon>Papilionoideae</taxon>
        <taxon>50 kb inversion clade</taxon>
        <taxon>NPAAA clade</taxon>
        <taxon>indigoferoid/millettioid clade</taxon>
        <taxon>Phaseoleae</taxon>
        <taxon>Sphenostylis</taxon>
    </lineage>
</organism>
<dbReference type="AlphaFoldDB" id="A0AA86S1V7"/>
<keyword evidence="2" id="KW-1185">Reference proteome</keyword>
<name>A0AA86S1V7_9FABA</name>
<gene>
    <name evidence="1" type="ORF">AYBTSS11_LOCUS8715</name>
</gene>
<dbReference type="EMBL" id="OY731400">
    <property type="protein sequence ID" value="CAJ1938681.1"/>
    <property type="molecule type" value="Genomic_DNA"/>
</dbReference>